<dbReference type="RefSeq" id="WP_077691762.1">
    <property type="nucleotide sequence ID" value="NZ_MCOK01000001.1"/>
</dbReference>
<evidence type="ECO:0000256" key="1">
    <source>
        <dbReference type="SAM" id="MobiDB-lite"/>
    </source>
</evidence>
<keyword evidence="4" id="KW-1185">Reference proteome</keyword>
<comment type="caution">
    <text evidence="3">The sequence shown here is derived from an EMBL/GenBank/DDBJ whole genome shotgun (WGS) entry which is preliminary data.</text>
</comment>
<dbReference type="AlphaFoldDB" id="A0A1V3C3G0"/>
<keyword evidence="2" id="KW-0812">Transmembrane</keyword>
<organism evidence="3 4">
    <name type="scientific">Nocardiopsis sinuspersici</name>
    <dbReference type="NCBI Taxonomy" id="501010"/>
    <lineage>
        <taxon>Bacteria</taxon>
        <taxon>Bacillati</taxon>
        <taxon>Actinomycetota</taxon>
        <taxon>Actinomycetes</taxon>
        <taxon>Streptosporangiales</taxon>
        <taxon>Nocardiopsidaceae</taxon>
        <taxon>Nocardiopsis</taxon>
    </lineage>
</organism>
<name>A0A1V3C3G0_9ACTN</name>
<feature type="compositionally biased region" description="Gly residues" evidence="1">
    <location>
        <begin position="453"/>
        <end position="492"/>
    </location>
</feature>
<sequence>MKNETLERLRLPGAWTLLAAAGVLMLSGLIQVIVMSSAGDWGTRTPFASAMYGAGAGHFFGVGLAALVAAAAALVLTSDRARPSASPVVLTAMIITGVGLLFCLITVICGFIGAVNIGHGFARMLETVAQGAVFGLVGFAVLKAYNDPALVPRAMPQQSAYPQQFPPPTGAQQSFAQPGYPVQDAAQQQAAAAQQQAYGQQYGADAAQQQYGTGAQQAYGQYGADASGQQAAYGQQYGADASGQQQAYGQYGADAAAQQQAAYGQQYGTDASAQQAAAAQQQAYGQQYGADAAQQQYGTGAQQAYGQYGADASGQQAAYGQQYGTDASGQQAAYGQQYGTDAAAQQQAYGQYGAAAPQYGTGAQQAYGQYGADASGQQAAYGQQGEYAYDPSQYAPQGTDQQAPSVEQAAQDAIQYGWYQGADQGQQAQESPPEGGLDPFFNSGENNGSETPGQGGGSYGGQYGSGAGYGSDQQGQGGTGDQQGWYGGDDKR</sequence>
<feature type="compositionally biased region" description="Polar residues" evidence="1">
    <location>
        <begin position="394"/>
        <end position="405"/>
    </location>
</feature>
<evidence type="ECO:0000313" key="3">
    <source>
        <dbReference type="EMBL" id="OOC55331.1"/>
    </source>
</evidence>
<feature type="transmembrane region" description="Helical" evidence="2">
    <location>
        <begin position="12"/>
        <end position="34"/>
    </location>
</feature>
<feature type="region of interest" description="Disordered" evidence="1">
    <location>
        <begin position="422"/>
        <end position="492"/>
    </location>
</feature>
<feature type="transmembrane region" description="Helical" evidence="2">
    <location>
        <begin position="54"/>
        <end position="76"/>
    </location>
</feature>
<dbReference type="Proteomes" id="UP000189004">
    <property type="component" value="Unassembled WGS sequence"/>
</dbReference>
<proteinExistence type="predicted"/>
<feature type="region of interest" description="Disordered" evidence="1">
    <location>
        <begin position="158"/>
        <end position="178"/>
    </location>
</feature>
<keyword evidence="2" id="KW-1133">Transmembrane helix</keyword>
<feature type="region of interest" description="Disordered" evidence="1">
    <location>
        <begin position="389"/>
        <end position="409"/>
    </location>
</feature>
<gene>
    <name evidence="3" type="ORF">NOSIN_17155</name>
</gene>
<dbReference type="STRING" id="501010.NOSIN_17155"/>
<accession>A0A1V3C3G0</accession>
<protein>
    <submittedName>
        <fullName evidence="3">Uncharacterized protein</fullName>
    </submittedName>
</protein>
<evidence type="ECO:0000256" key="2">
    <source>
        <dbReference type="SAM" id="Phobius"/>
    </source>
</evidence>
<keyword evidence="2" id="KW-0472">Membrane</keyword>
<feature type="compositionally biased region" description="Polar residues" evidence="1">
    <location>
        <begin position="443"/>
        <end position="452"/>
    </location>
</feature>
<dbReference type="OrthoDB" id="3431999at2"/>
<reference evidence="4" key="1">
    <citation type="submission" date="2016-08" db="EMBL/GenBank/DDBJ databases">
        <authorList>
            <person name="Tokovenko B."/>
            <person name="Kalinowski J."/>
        </authorList>
    </citation>
    <scope>NUCLEOTIDE SEQUENCE [LARGE SCALE GENOMIC DNA]</scope>
    <source>
        <strain evidence="4">UTMC102</strain>
    </source>
</reference>
<feature type="transmembrane region" description="Helical" evidence="2">
    <location>
        <begin position="88"/>
        <end position="115"/>
    </location>
</feature>
<dbReference type="EMBL" id="MCOK01000001">
    <property type="protein sequence ID" value="OOC55331.1"/>
    <property type="molecule type" value="Genomic_DNA"/>
</dbReference>
<evidence type="ECO:0000313" key="4">
    <source>
        <dbReference type="Proteomes" id="UP000189004"/>
    </source>
</evidence>